<feature type="compositionally biased region" description="Basic and acidic residues" evidence="2">
    <location>
        <begin position="569"/>
        <end position="582"/>
    </location>
</feature>
<dbReference type="SUPFAM" id="SSF49265">
    <property type="entry name" value="Fibronectin type III"/>
    <property type="match status" value="1"/>
</dbReference>
<dbReference type="PANTHER" id="PTHR13817">
    <property type="entry name" value="TITIN"/>
    <property type="match status" value="1"/>
</dbReference>
<feature type="compositionally biased region" description="Basic residues" evidence="2">
    <location>
        <begin position="8"/>
        <end position="19"/>
    </location>
</feature>
<keyword evidence="4" id="KW-1185">Reference proteome</keyword>
<sequence length="1228" mass="137958">MGNTSGKHQLRDRPRKNVHWKTAEPPVAPGKPTLVPGDAETAPDVVTIRWEKPLTDGGAPILGYLVEHRRTGSPHWVRATPGLVPYTELTLSGLEPGWRYQFRVAAENIVGLSPPSELSDGLTVTLQRTAISVPRFVQELGDCTTTIENDRVEFHVRVIGTPQPEINWFKDGFEIFSSRRTKILTENDTSLLVIHQAALTDEGEIKCTATNRAGHVVTRCRLKVEAPPKIRLPRQYEDGLLIEADEVIRLKVGVAGRPPPSVTWLLNGEALKSDDRHEITTTDRNSSLKITHAQRSDRGEYNIRAKNTLGEDNASFLLTVTSRPSCPGKVTISMSIGKSVSLTWNSPEDDGGCKIGNYVVEYYRVGWNVWLKAATTRQLSTTLNDLIEGSEYKFRVKAENPYGMSEPSEESDILFIPDPKRGITKPNSSSDTSVFIDDQRPTIVPRRKHTTSSPTPASQSLDSNINQLTRMVDKSEQTHVARLKIQRPTVNIQLIPQVFDSETIARDISYGTPDPIVLAAEKREKSPMKQKEKSPSRPNESPPEIQLNLLPSDADRRPKSRESSPSIARDIREKISRERSPETPKQTVPVERSNVHVQMAPKDIITSTVKTIIQEPSPEKVAEEKTKEVPSVINASPENDMQKPWKSLDAPRDNNDGIHSSGEFVLLIYDEKMEQQSFDFEIDEVIPPPPLSLSAPELSAEIPPPPMLRRSVSSTELLYERAMARFYHAVEAEEEAEKVKKQGQAAPALRKVPSLTRRDSFNEHDRGERKSSLRRRLSGEIPIVHPGNLKFKDMETGSVEREISVKKEKRKSPRKSDESIELTKDRGDLEYTDDYTDSTASSDESETEKFKRKVREHAGKFTGDEELETYHPSGQQIRVQTPYIRTFVPKPILKRRTSVEGDSSAKEEDVAKKNKVPEKGERKSLSKIFDLKPLSKGSNSKLQEDEADKPSEKVAEKPLTASELSKKKKLEERQESLEEEKVVIDHYSDIVRELGSGRRTPVPIYLSAEELKKAAEQDDEEKTPPKQIEVAVQEKPKTIIQPKNRSRSSSATRKRPEIVQTDIKQQNQDVIPRGRSPAPKPAADRKVPRSRDTSTSSQTGAPKRTEKSAVEKRAASKTRNRSESKSPASLNRRPLTLKPPDIPKPREPTPPSPPRSQTPVEITQEDADIKVKSTFAYITDLALFVAACWVYFFKDARLVIPILALMVYRQIGDAMKTYLPSWMKKKES</sequence>
<dbReference type="PRINTS" id="PR00014">
    <property type="entry name" value="FNTYPEIII"/>
</dbReference>
<evidence type="ECO:0000256" key="2">
    <source>
        <dbReference type="SAM" id="MobiDB-lite"/>
    </source>
</evidence>
<feature type="compositionally biased region" description="Basic and acidic residues" evidence="2">
    <location>
        <begin position="790"/>
        <end position="806"/>
    </location>
</feature>
<protein>
    <submittedName>
        <fullName evidence="3">Uncharacterized protein</fullName>
    </submittedName>
</protein>
<name>A0A1B0D4N2_PHLPP</name>
<feature type="compositionally biased region" description="Basic and acidic residues" evidence="2">
    <location>
        <begin position="814"/>
        <end position="829"/>
    </location>
</feature>
<dbReference type="EMBL" id="AJVK01024702">
    <property type="status" value="NOT_ANNOTATED_CDS"/>
    <property type="molecule type" value="Genomic_DNA"/>
</dbReference>
<dbReference type="Gene3D" id="2.60.40.10">
    <property type="entry name" value="Immunoglobulins"/>
    <property type="match status" value="4"/>
</dbReference>
<dbReference type="PROSITE" id="PS50853">
    <property type="entry name" value="FN3"/>
    <property type="match status" value="2"/>
</dbReference>
<feature type="compositionally biased region" description="Basic and acidic residues" evidence="2">
    <location>
        <begin position="969"/>
        <end position="982"/>
    </location>
</feature>
<dbReference type="SUPFAM" id="SSF48726">
    <property type="entry name" value="Immunoglobulin"/>
    <property type="match status" value="2"/>
</dbReference>
<dbReference type="SMART" id="SM00060">
    <property type="entry name" value="FN3"/>
    <property type="match status" value="2"/>
</dbReference>
<accession>A0A1B0D4N2</accession>
<dbReference type="PANTHER" id="PTHR13817:SF167">
    <property type="entry name" value="MYOMESIN AND MYOSIN BINDING PROTEIN"/>
    <property type="match status" value="1"/>
</dbReference>
<feature type="compositionally biased region" description="Basic and acidic residues" evidence="2">
    <location>
        <begin position="1082"/>
        <end position="1092"/>
    </location>
</feature>
<dbReference type="GO" id="GO:0045214">
    <property type="term" value="P:sarcomere organization"/>
    <property type="evidence" value="ECO:0007669"/>
    <property type="project" value="TreeGrafter"/>
</dbReference>
<reference evidence="3" key="1">
    <citation type="submission" date="2022-08" db="UniProtKB">
        <authorList>
            <consortium name="EnsemblMetazoa"/>
        </authorList>
    </citation>
    <scope>IDENTIFICATION</scope>
    <source>
        <strain evidence="3">Israel</strain>
    </source>
</reference>
<organism evidence="3 4">
    <name type="scientific">Phlebotomus papatasi</name>
    <name type="common">Sandfly</name>
    <dbReference type="NCBI Taxonomy" id="29031"/>
    <lineage>
        <taxon>Eukaryota</taxon>
        <taxon>Metazoa</taxon>
        <taxon>Ecdysozoa</taxon>
        <taxon>Arthropoda</taxon>
        <taxon>Hexapoda</taxon>
        <taxon>Insecta</taxon>
        <taxon>Pterygota</taxon>
        <taxon>Neoptera</taxon>
        <taxon>Endopterygota</taxon>
        <taxon>Diptera</taxon>
        <taxon>Nematocera</taxon>
        <taxon>Psychodoidea</taxon>
        <taxon>Psychodidae</taxon>
        <taxon>Phlebotomus</taxon>
        <taxon>Phlebotomus</taxon>
    </lineage>
</organism>
<feature type="compositionally biased region" description="Basic and acidic residues" evidence="2">
    <location>
        <begin position="756"/>
        <end position="771"/>
    </location>
</feature>
<dbReference type="InterPro" id="IPR013098">
    <property type="entry name" value="Ig_I-set"/>
</dbReference>
<feature type="compositionally biased region" description="Basic and acidic residues" evidence="2">
    <location>
        <begin position="1103"/>
        <end position="1124"/>
    </location>
</feature>
<dbReference type="FunFam" id="2.60.40.10:FF:001806">
    <property type="entry name" value="Blast:Twitchin"/>
    <property type="match status" value="1"/>
</dbReference>
<proteinExistence type="predicted"/>
<feature type="compositionally biased region" description="Polar residues" evidence="2">
    <location>
        <begin position="451"/>
        <end position="465"/>
    </location>
</feature>
<feature type="compositionally biased region" description="Polar residues" evidence="2">
    <location>
        <begin position="1041"/>
        <end position="1051"/>
    </location>
</feature>
<dbReference type="InterPro" id="IPR050964">
    <property type="entry name" value="Striated_Muscle_Regulatory"/>
</dbReference>
<feature type="compositionally biased region" description="Basic and acidic residues" evidence="2">
    <location>
        <begin position="617"/>
        <end position="628"/>
    </location>
</feature>
<dbReference type="EnsemblMetazoa" id="PPAI002440-RA">
    <property type="protein sequence ID" value="PPAI002440-PA"/>
    <property type="gene ID" value="PPAI002440"/>
</dbReference>
<dbReference type="Pfam" id="PF07679">
    <property type="entry name" value="I-set"/>
    <property type="match status" value="2"/>
</dbReference>
<feature type="region of interest" description="Disordered" evidence="2">
    <location>
        <begin position="617"/>
        <end position="656"/>
    </location>
</feature>
<dbReference type="Pfam" id="PF00041">
    <property type="entry name" value="fn3"/>
    <property type="match status" value="2"/>
</dbReference>
<feature type="region of interest" description="Disordered" evidence="2">
    <location>
        <begin position="1"/>
        <end position="39"/>
    </location>
</feature>
<dbReference type="EMBL" id="AJVK01024701">
    <property type="status" value="NOT_ANNOTATED_CDS"/>
    <property type="molecule type" value="Genomic_DNA"/>
</dbReference>
<dbReference type="InterPro" id="IPR013783">
    <property type="entry name" value="Ig-like_fold"/>
</dbReference>
<feature type="compositionally biased region" description="Basic and acidic residues" evidence="2">
    <location>
        <begin position="520"/>
        <end position="535"/>
    </location>
</feature>
<evidence type="ECO:0000256" key="1">
    <source>
        <dbReference type="ARBA" id="ARBA00022737"/>
    </source>
</evidence>
<dbReference type="InterPro" id="IPR003961">
    <property type="entry name" value="FN3_dom"/>
</dbReference>
<dbReference type="FunFam" id="2.60.40.10:FF:000612">
    <property type="entry name" value="palladin isoform X1"/>
    <property type="match status" value="1"/>
</dbReference>
<dbReference type="InterPro" id="IPR007110">
    <property type="entry name" value="Ig-like_dom"/>
</dbReference>
<feature type="compositionally biased region" description="Basic and acidic residues" evidence="2">
    <location>
        <begin position="897"/>
        <end position="924"/>
    </location>
</feature>
<feature type="region of interest" description="Disordered" evidence="2">
    <location>
        <begin position="733"/>
        <end position="982"/>
    </location>
</feature>
<dbReference type="InterPro" id="IPR003599">
    <property type="entry name" value="Ig_sub"/>
</dbReference>
<feature type="compositionally biased region" description="Basic and acidic residues" evidence="2">
    <location>
        <begin position="553"/>
        <end position="562"/>
    </location>
</feature>
<dbReference type="InterPro" id="IPR036116">
    <property type="entry name" value="FN3_sf"/>
</dbReference>
<dbReference type="Proteomes" id="UP000092462">
    <property type="component" value="Unassembled WGS sequence"/>
</dbReference>
<dbReference type="VEuPathDB" id="VectorBase:PPAPM1_008836"/>
<dbReference type="CDD" id="cd00063">
    <property type="entry name" value="FN3"/>
    <property type="match status" value="2"/>
</dbReference>
<evidence type="ECO:0000313" key="4">
    <source>
        <dbReference type="Proteomes" id="UP000092462"/>
    </source>
</evidence>
<dbReference type="VEuPathDB" id="VectorBase:PPAI002440"/>
<dbReference type="AlphaFoldDB" id="A0A1B0D4N2"/>
<dbReference type="CDD" id="cd00096">
    <property type="entry name" value="Ig"/>
    <property type="match status" value="1"/>
</dbReference>
<feature type="compositionally biased region" description="Basic and acidic residues" evidence="2">
    <location>
        <begin position="942"/>
        <end position="956"/>
    </location>
</feature>
<feature type="region of interest" description="Disordered" evidence="2">
    <location>
        <begin position="421"/>
        <end position="465"/>
    </location>
</feature>
<dbReference type="SMART" id="SM00408">
    <property type="entry name" value="IGc2"/>
    <property type="match status" value="2"/>
</dbReference>
<feature type="region of interest" description="Disordered" evidence="2">
    <location>
        <begin position="1013"/>
        <end position="1163"/>
    </location>
</feature>
<dbReference type="InterPro" id="IPR036179">
    <property type="entry name" value="Ig-like_dom_sf"/>
</dbReference>
<dbReference type="PROSITE" id="PS50835">
    <property type="entry name" value="IG_LIKE"/>
    <property type="match status" value="2"/>
</dbReference>
<evidence type="ECO:0000313" key="3">
    <source>
        <dbReference type="EnsemblMetazoa" id="PPAI002440-PA"/>
    </source>
</evidence>
<dbReference type="FunFam" id="2.60.40.10:FF:000002">
    <property type="entry name" value="Titin a"/>
    <property type="match status" value="1"/>
</dbReference>
<dbReference type="SMART" id="SM00409">
    <property type="entry name" value="IG"/>
    <property type="match status" value="2"/>
</dbReference>
<feature type="region of interest" description="Disordered" evidence="2">
    <location>
        <begin position="520"/>
        <end position="592"/>
    </location>
</feature>
<keyword evidence="1" id="KW-0677">Repeat</keyword>
<dbReference type="InterPro" id="IPR003598">
    <property type="entry name" value="Ig_sub2"/>
</dbReference>
<dbReference type="GO" id="GO:0031430">
    <property type="term" value="C:M band"/>
    <property type="evidence" value="ECO:0007669"/>
    <property type="project" value="TreeGrafter"/>
</dbReference>